<evidence type="ECO:0008006" key="8">
    <source>
        <dbReference type="Google" id="ProtNLM"/>
    </source>
</evidence>
<dbReference type="GO" id="GO:0005886">
    <property type="term" value="C:plasma membrane"/>
    <property type="evidence" value="ECO:0007669"/>
    <property type="project" value="TreeGrafter"/>
</dbReference>
<gene>
    <name evidence="6" type="ORF">JG688_00002593</name>
</gene>
<organism evidence="6 7">
    <name type="scientific">Phytophthora aleatoria</name>
    <dbReference type="NCBI Taxonomy" id="2496075"/>
    <lineage>
        <taxon>Eukaryota</taxon>
        <taxon>Sar</taxon>
        <taxon>Stramenopiles</taxon>
        <taxon>Oomycota</taxon>
        <taxon>Peronosporomycetes</taxon>
        <taxon>Peronosporales</taxon>
        <taxon>Peronosporaceae</taxon>
        <taxon>Phytophthora</taxon>
    </lineage>
</organism>
<keyword evidence="2" id="KW-1015">Disulfide bond</keyword>
<dbReference type="FunFam" id="3.20.20.80:FF:000086">
    <property type="entry name" value="1,3-beta-glucanosyltransferase"/>
    <property type="match status" value="2"/>
</dbReference>
<dbReference type="PANTHER" id="PTHR31468">
    <property type="entry name" value="1,3-BETA-GLUCANOSYLTRANSFERASE GAS1"/>
    <property type="match status" value="1"/>
</dbReference>
<dbReference type="Pfam" id="PF03198">
    <property type="entry name" value="Glyco_hydro_72"/>
    <property type="match status" value="2"/>
</dbReference>
<feature type="signal peptide" evidence="5">
    <location>
        <begin position="1"/>
        <end position="20"/>
    </location>
</feature>
<evidence type="ECO:0000313" key="6">
    <source>
        <dbReference type="EMBL" id="KAG6975238.1"/>
    </source>
</evidence>
<accession>A0A8J5IV39</accession>
<comment type="caution">
    <text evidence="6">The sequence shown here is derived from an EMBL/GenBank/DDBJ whole genome shotgun (WGS) entry which is preliminary data.</text>
</comment>
<dbReference type="EMBL" id="JAENGY010000071">
    <property type="protein sequence ID" value="KAG6975238.1"/>
    <property type="molecule type" value="Genomic_DNA"/>
</dbReference>
<dbReference type="GO" id="GO:0034411">
    <property type="term" value="P:cell wall (1-&gt;3)-beta-D-glucan biosynthetic process"/>
    <property type="evidence" value="ECO:0007669"/>
    <property type="project" value="TreeGrafter"/>
</dbReference>
<feature type="chain" id="PRO_5035194824" description="1,3-beta-glucanosyltransferase" evidence="5">
    <location>
        <begin position="21"/>
        <end position="1017"/>
    </location>
</feature>
<evidence type="ECO:0000313" key="7">
    <source>
        <dbReference type="Proteomes" id="UP000709295"/>
    </source>
</evidence>
<dbReference type="InterPro" id="IPR004886">
    <property type="entry name" value="Glucanosyltransferase"/>
</dbReference>
<reference evidence="6" key="1">
    <citation type="submission" date="2021-01" db="EMBL/GenBank/DDBJ databases">
        <title>Phytophthora aleatoria, a newly-described species from Pinus radiata is distinct from Phytophthora cactorum isolates based on comparative genomics.</title>
        <authorList>
            <person name="Mcdougal R."/>
            <person name="Panda P."/>
            <person name="Williams N."/>
            <person name="Studholme D.J."/>
        </authorList>
    </citation>
    <scope>NUCLEOTIDE SEQUENCE</scope>
    <source>
        <strain evidence="6">NZFS 4037</strain>
    </source>
</reference>
<keyword evidence="1 5" id="KW-0732">Signal</keyword>
<feature type="region of interest" description="Disordered" evidence="4">
    <location>
        <begin position="946"/>
        <end position="997"/>
    </location>
</feature>
<protein>
    <recommendedName>
        <fullName evidence="8">1,3-beta-glucanosyltransferase</fullName>
    </recommendedName>
</protein>
<evidence type="ECO:0000256" key="3">
    <source>
        <dbReference type="ARBA" id="ARBA00023180"/>
    </source>
</evidence>
<keyword evidence="3" id="KW-0325">Glycoprotein</keyword>
<evidence type="ECO:0000256" key="5">
    <source>
        <dbReference type="SAM" id="SignalP"/>
    </source>
</evidence>
<evidence type="ECO:0000256" key="1">
    <source>
        <dbReference type="ARBA" id="ARBA00022729"/>
    </source>
</evidence>
<name>A0A8J5IV39_9STRA</name>
<proteinExistence type="predicted"/>
<feature type="compositionally biased region" description="Low complexity" evidence="4">
    <location>
        <begin position="959"/>
        <end position="968"/>
    </location>
</feature>
<sequence length="1017" mass="110897">MQFTKVFAAVTALMASSVSAYTNPIVIKNYKMFDSNTGDYFAVKGVDYYPRPNSGELDVNNYDFFTDDNSSIWKDDIAYLAEAGANAVRLYAVDPSKSHDDFMCELRKYGMYALVDLGASCENCSITVDEYPACYPGALKTRGQQIITEFAQYDNTLGFSAGNEINNLVTDASTNAPCQKKFIRDMRAFIGGCSSTMRSIPVGVVMADPDTTNNNRELNAQYYNCRTDSSDKYENAEWYGLNTYQYCDGDVTELADADGFSQLLTDFSNYSMSIPVMLTEYGCVNPSFPTVGEYEAQRTWRQAGWLLGDSFREVFAGGFVFEFATEMANSDGSGSSTSSFPFTTYGAQNYGLGYYSPEDCDWIDTMCSYNPMPNFYNLSTQYNDTDFSSESSYTDFTADSDRANPPDCPSGFSALADSTWESDSVEDASCPSEVLNYECSGQTASDWTSYQGTTSSAASGGTAESSGDSSDALAVSMSVASALLICLCLYPKVSQRSLSTSSHSSIRFLPPTMQLFATFALAIAAMLPLTQSYTNPIAVKGYKMFDAKTGEAFAVKGIDYYPRPNTGDLNANNLDFFTDDNEGIWGPDIEYLAQSGANAVRLYAVDPSKPHDLFMCALRAKGMYALVDLGASCENCSITLDEYPTCYPSALKTRGEQIISEFAQYDNVLAFSAGNEVNHIVDDAWTNAPCQKKFIRDMRAFLGGCSSFRDIPVGVVMADPDTTNNNREVNAKYYNCRTDSSDEYEDAEWYGLNTYQYCDADITELASSGGFEKLLTDFSSYDLTIPVMLTEFGCVNPSFPTVDGYEAQRTWLQAGWMFDSTFRDVFAGGFAFEYSTENANAKDESPYPFTSFGAQNYGLGYFSPEDCDHESVPCVYNPMPNFDSLAEQYNATDVSGETNKDDFTPQRSTIPSCPDGFAALADVTWEADSVDSLTCPSTAQQYECPGQKLSGDWASDAGSSSTTSSTTSGNTEEDGDSNAAKSGTGNTDGGNTSSTSSTMNRSVVMAAIVTALAGILI</sequence>
<evidence type="ECO:0000256" key="2">
    <source>
        <dbReference type="ARBA" id="ARBA00023157"/>
    </source>
</evidence>
<dbReference type="GO" id="GO:0042124">
    <property type="term" value="F:1,3-beta-glucanosyltransferase activity"/>
    <property type="evidence" value="ECO:0007669"/>
    <property type="project" value="TreeGrafter"/>
</dbReference>
<dbReference type="Proteomes" id="UP000709295">
    <property type="component" value="Unassembled WGS sequence"/>
</dbReference>
<evidence type="ECO:0000256" key="4">
    <source>
        <dbReference type="SAM" id="MobiDB-lite"/>
    </source>
</evidence>
<feature type="compositionally biased region" description="Low complexity" evidence="4">
    <location>
        <begin position="982"/>
        <end position="997"/>
    </location>
</feature>
<dbReference type="PANTHER" id="PTHR31468:SF2">
    <property type="entry name" value="1,3-BETA-GLUCANOSYLTRANSFERASE GAS1"/>
    <property type="match status" value="1"/>
</dbReference>
<keyword evidence="7" id="KW-1185">Reference proteome</keyword>
<dbReference type="AlphaFoldDB" id="A0A8J5IV39"/>